<dbReference type="PANTHER" id="PTHR46430">
    <property type="entry name" value="PROTEIN SKT5-RELATED"/>
    <property type="match status" value="1"/>
</dbReference>
<gene>
    <name evidence="4" type="ORF">BN7_4780</name>
</gene>
<reference evidence="4 5" key="1">
    <citation type="journal article" date="2012" name="Eukaryot. Cell">
        <title>Draft genome sequence of Wickerhamomyces ciferrii NRRL Y-1031 F-60-10.</title>
        <authorList>
            <person name="Schneider J."/>
            <person name="Andrea H."/>
            <person name="Blom J."/>
            <person name="Jaenicke S."/>
            <person name="Ruckert C."/>
            <person name="Schorsch C."/>
            <person name="Szczepanowski R."/>
            <person name="Farwick M."/>
            <person name="Goesmann A."/>
            <person name="Puhler A."/>
            <person name="Schaffer S."/>
            <person name="Tauch A."/>
            <person name="Kohler T."/>
            <person name="Brinkrolf K."/>
        </authorList>
    </citation>
    <scope>NUCLEOTIDE SEQUENCE [LARGE SCALE GENOMIC DNA]</scope>
    <source>
        <strain evidence="5">ATCC 14091 / BCRC 22168 / CBS 111 / JCM 3599 / NBRC 0793 / NRRL Y-1031 F-60-10</strain>
    </source>
</reference>
<dbReference type="InterPro" id="IPR011990">
    <property type="entry name" value="TPR-like_helical_dom_sf"/>
</dbReference>
<evidence type="ECO:0008006" key="6">
    <source>
        <dbReference type="Google" id="ProtNLM"/>
    </source>
</evidence>
<proteinExistence type="predicted"/>
<dbReference type="InterPro" id="IPR006597">
    <property type="entry name" value="Sel1-like"/>
</dbReference>
<dbReference type="EMBL" id="CAIF01000184">
    <property type="protein sequence ID" value="CCH45199.1"/>
    <property type="molecule type" value="Genomic_DNA"/>
</dbReference>
<dbReference type="InterPro" id="IPR051726">
    <property type="entry name" value="Chitin_Synth_Reg"/>
</dbReference>
<evidence type="ECO:0000256" key="2">
    <source>
        <dbReference type="ARBA" id="ARBA00022737"/>
    </source>
</evidence>
<dbReference type="FunFam" id="1.25.40.10:FF:000707">
    <property type="entry name" value="Chitin synthase regulatory factor 3"/>
    <property type="match status" value="1"/>
</dbReference>
<feature type="region of interest" description="Disordered" evidence="3">
    <location>
        <begin position="1"/>
        <end position="68"/>
    </location>
</feature>
<dbReference type="HOGENOM" id="CLU_000288_126_4_1"/>
<dbReference type="FunCoup" id="K0KUU0">
    <property type="interactions" value="93"/>
</dbReference>
<feature type="compositionally biased region" description="Polar residues" evidence="3">
    <location>
        <begin position="1"/>
        <end position="24"/>
    </location>
</feature>
<feature type="region of interest" description="Disordered" evidence="3">
    <location>
        <begin position="136"/>
        <end position="253"/>
    </location>
</feature>
<sequence>MSVASSSHPYRQQVRPSQDNQSTAGLLKETSVLLANRVKAHQNNNMDNSSPQYSNPSSGNTYQSATQSINNYEQGGFIQDDVPGAPPVPTAEAYHEVPQISAQQDYQQQYQQDYQQQYPQQQGQQIKETFVFADPNHQQQQQVPYIPPPPTIQSHNMVNSNGVPTPRSSVDSAGTNQRQAIFNNHQVNDSSSTTSIPRAPDTPVGARSFSSPPIQHLSLDYQTRSEENLSSRSQSPPNSQGYSTVSSKKHNRASKSVDLSHLYLLDRNESTHFTLTNESLSDVSQNLIRQYLGENSSSSLLPRMKTIEMYRKNVKKSNDPKVLFQYAQYMLQTSLTIDNTRPDATKEEVDLKKQFLKEAVHYLKKLSDKGYIDAQYLLGDAHSSGALGKIDNKEAFNLFHVAAKHGHVESAYRTSYCYEEGLGVGRDSRRALEFLKFAASKNHPASMYKLGVYSFHSRMGLADNVNVKKNGIQWLSRATSKANELTNGAPYELAKINEKGFLDIVIPDRKYAMELYIQAASLGHIKSAAILGKAYELGDEVIPQDADLSIHYYTQAALGGDAESMLSLCAWYLVGNPPNLEKDEKEAFQWALRAANQGLPKGQFAVGNFFEKGLGIEKDLNTAKQWYEKAALNHDERAQNRLNKLNGVNIQYNNKTIKKLRKKASSGSIDKLAQEEKDKNCIIM</sequence>
<accession>K0KUU0</accession>
<feature type="compositionally biased region" description="Low complexity" evidence="3">
    <location>
        <begin position="103"/>
        <end position="123"/>
    </location>
</feature>
<dbReference type="SUPFAM" id="SSF81901">
    <property type="entry name" value="HCP-like"/>
    <property type="match status" value="2"/>
</dbReference>
<protein>
    <recommendedName>
        <fullName evidence="6">Protein SKT5</fullName>
    </recommendedName>
</protein>
<evidence type="ECO:0000313" key="4">
    <source>
        <dbReference type="EMBL" id="CCH45199.1"/>
    </source>
</evidence>
<evidence type="ECO:0000256" key="3">
    <source>
        <dbReference type="SAM" id="MobiDB-lite"/>
    </source>
</evidence>
<dbReference type="SMART" id="SM00671">
    <property type="entry name" value="SEL1"/>
    <property type="match status" value="7"/>
</dbReference>
<feature type="compositionally biased region" description="Polar residues" evidence="3">
    <location>
        <begin position="230"/>
        <end position="246"/>
    </location>
</feature>
<name>K0KUU0_WICCF</name>
<keyword evidence="2" id="KW-0677">Repeat</keyword>
<dbReference type="InParanoid" id="K0KUU0"/>
<keyword evidence="5" id="KW-1185">Reference proteome</keyword>
<dbReference type="Proteomes" id="UP000009328">
    <property type="component" value="Unassembled WGS sequence"/>
</dbReference>
<feature type="region of interest" description="Disordered" evidence="3">
    <location>
        <begin position="101"/>
        <end position="123"/>
    </location>
</feature>
<feature type="compositionally biased region" description="Polar residues" evidence="3">
    <location>
        <begin position="41"/>
        <end position="68"/>
    </location>
</feature>
<dbReference type="Gene3D" id="1.25.40.10">
    <property type="entry name" value="Tetratricopeptide repeat domain"/>
    <property type="match status" value="2"/>
</dbReference>
<dbReference type="STRING" id="1206466.K0KUU0"/>
<evidence type="ECO:0000256" key="1">
    <source>
        <dbReference type="ARBA" id="ARBA00022553"/>
    </source>
</evidence>
<evidence type="ECO:0000313" key="5">
    <source>
        <dbReference type="Proteomes" id="UP000009328"/>
    </source>
</evidence>
<dbReference type="AlphaFoldDB" id="K0KUU0"/>
<comment type="caution">
    <text evidence="4">The sequence shown here is derived from an EMBL/GenBank/DDBJ whole genome shotgun (WGS) entry which is preliminary data.</text>
</comment>
<organism evidence="4 5">
    <name type="scientific">Wickerhamomyces ciferrii (strain ATCC 14091 / BCRC 22168 / CBS 111 / JCM 3599 / NBRC 0793 / NRRL Y-1031 F-60-10)</name>
    <name type="common">Yeast</name>
    <name type="synonym">Pichia ciferrii</name>
    <dbReference type="NCBI Taxonomy" id="1206466"/>
    <lineage>
        <taxon>Eukaryota</taxon>
        <taxon>Fungi</taxon>
        <taxon>Dikarya</taxon>
        <taxon>Ascomycota</taxon>
        <taxon>Saccharomycotina</taxon>
        <taxon>Saccharomycetes</taxon>
        <taxon>Phaffomycetales</taxon>
        <taxon>Wickerhamomycetaceae</taxon>
        <taxon>Wickerhamomyces</taxon>
    </lineage>
</organism>
<dbReference type="PANTHER" id="PTHR46430:SF1">
    <property type="entry name" value="CHITIN SYNTHASE REGULATOR SKT5-RELATED"/>
    <property type="match status" value="1"/>
</dbReference>
<keyword evidence="1" id="KW-0597">Phosphoprotein</keyword>
<feature type="compositionally biased region" description="Polar residues" evidence="3">
    <location>
        <begin position="154"/>
        <end position="196"/>
    </location>
</feature>
<dbReference type="eggNOG" id="KOG1550">
    <property type="taxonomic scope" value="Eukaryota"/>
</dbReference>
<dbReference type="Pfam" id="PF08238">
    <property type="entry name" value="Sel1"/>
    <property type="match status" value="7"/>
</dbReference>